<dbReference type="PROSITE" id="PS00078">
    <property type="entry name" value="COX2"/>
    <property type="match status" value="1"/>
</dbReference>
<dbReference type="Pfam" id="PF02790">
    <property type="entry name" value="COX2_TM"/>
    <property type="match status" value="1"/>
</dbReference>
<evidence type="ECO:0000256" key="2">
    <source>
        <dbReference type="ARBA" id="ARBA00007866"/>
    </source>
</evidence>
<dbReference type="InterPro" id="IPR009056">
    <property type="entry name" value="Cyt_c-like_dom"/>
</dbReference>
<dbReference type="GO" id="GO:0005743">
    <property type="term" value="C:mitochondrial inner membrane"/>
    <property type="evidence" value="ECO:0007669"/>
    <property type="project" value="UniProtKB-SubCell"/>
</dbReference>
<protein>
    <recommendedName>
        <fullName evidence="3 17">Cytochrome c oxidase subunit 2</fullName>
    </recommendedName>
</protein>
<comment type="subcellular location">
    <subcellularLocation>
        <location evidence="1">Membrane</location>
        <topology evidence="1">Multi-pass membrane protein</topology>
    </subcellularLocation>
    <subcellularLocation>
        <location evidence="17">Mitochondrion inner membrane</location>
        <topology evidence="17">Multi-pass membrane protein</topology>
    </subcellularLocation>
</comment>
<comment type="caution">
    <text evidence="22">The sequence shown here is derived from an EMBL/GenBank/DDBJ whole genome shotgun (WGS) entry which is preliminary data.</text>
</comment>
<comment type="cofactor">
    <cofactor evidence="17">
        <name>Cu cation</name>
        <dbReference type="ChEBI" id="CHEBI:23378"/>
    </cofactor>
    <text evidence="17">Binds a copper A center.</text>
</comment>
<evidence type="ECO:0000259" key="20">
    <source>
        <dbReference type="PROSITE" id="PS50999"/>
    </source>
</evidence>
<dbReference type="InterPro" id="IPR036257">
    <property type="entry name" value="Cyt_c_oxidase_su2_TM_sf"/>
</dbReference>
<keyword evidence="6 17" id="KW-0812">Transmembrane</keyword>
<feature type="domain" description="Cytochrome c" evidence="21">
    <location>
        <begin position="254"/>
        <end position="316"/>
    </location>
</feature>
<keyword evidence="9" id="KW-1278">Translocase</keyword>
<comment type="catalytic activity">
    <reaction evidence="15">
        <text>4 Fe(II)-[cytochrome c] + O2 + 8 H(+)(in) = 4 Fe(III)-[cytochrome c] + 2 H2O + 4 H(+)(out)</text>
        <dbReference type="Rhea" id="RHEA:11436"/>
        <dbReference type="Rhea" id="RHEA-COMP:10350"/>
        <dbReference type="Rhea" id="RHEA-COMP:14399"/>
        <dbReference type="ChEBI" id="CHEBI:15377"/>
        <dbReference type="ChEBI" id="CHEBI:15378"/>
        <dbReference type="ChEBI" id="CHEBI:15379"/>
        <dbReference type="ChEBI" id="CHEBI:29033"/>
        <dbReference type="ChEBI" id="CHEBI:29034"/>
        <dbReference type="EC" id="7.1.1.9"/>
    </reaction>
    <physiologicalReaction direction="left-to-right" evidence="15">
        <dbReference type="Rhea" id="RHEA:11437"/>
    </physiologicalReaction>
</comment>
<evidence type="ECO:0000256" key="11">
    <source>
        <dbReference type="ARBA" id="ARBA00022989"/>
    </source>
</evidence>
<keyword evidence="12 16" id="KW-0408">Iron</keyword>
<evidence type="ECO:0000256" key="6">
    <source>
        <dbReference type="ARBA" id="ARBA00022692"/>
    </source>
</evidence>
<dbReference type="AlphaFoldDB" id="A0AA35TDH8"/>
<organism evidence="22 23">
    <name type="scientific">Geodia barretti</name>
    <name type="common">Barrett's horny sponge</name>
    <dbReference type="NCBI Taxonomy" id="519541"/>
    <lineage>
        <taxon>Eukaryota</taxon>
        <taxon>Metazoa</taxon>
        <taxon>Porifera</taxon>
        <taxon>Demospongiae</taxon>
        <taxon>Heteroscleromorpha</taxon>
        <taxon>Tetractinellida</taxon>
        <taxon>Astrophorina</taxon>
        <taxon>Geodiidae</taxon>
        <taxon>Geodia</taxon>
    </lineage>
</organism>
<keyword evidence="16" id="KW-0349">Heme</keyword>
<dbReference type="InterPro" id="IPR002429">
    <property type="entry name" value="CcO_II-like_C"/>
</dbReference>
<feature type="domain" description="Cytochrome oxidase subunit II transmembrane region profile" evidence="20">
    <location>
        <begin position="27"/>
        <end position="123"/>
    </location>
</feature>
<evidence type="ECO:0000256" key="8">
    <source>
        <dbReference type="ARBA" id="ARBA00022842"/>
    </source>
</evidence>
<feature type="domain" description="Cytochrome oxidase subunit II copper A binding" evidence="19">
    <location>
        <begin position="126"/>
        <end position="243"/>
    </location>
</feature>
<dbReference type="InterPro" id="IPR045187">
    <property type="entry name" value="CcO_II"/>
</dbReference>
<evidence type="ECO:0000256" key="10">
    <source>
        <dbReference type="ARBA" id="ARBA00022982"/>
    </source>
</evidence>
<dbReference type="PANTHER" id="PTHR22888">
    <property type="entry name" value="CYTOCHROME C OXIDASE, SUBUNIT II"/>
    <property type="match status" value="1"/>
</dbReference>
<dbReference type="Pfam" id="PF00116">
    <property type="entry name" value="COX2"/>
    <property type="match status" value="1"/>
</dbReference>
<dbReference type="GO" id="GO:0004129">
    <property type="term" value="F:cytochrome-c oxidase activity"/>
    <property type="evidence" value="ECO:0007669"/>
    <property type="project" value="UniProtKB-EC"/>
</dbReference>
<keyword evidence="5 17" id="KW-0679">Respiratory chain</keyword>
<feature type="transmembrane region" description="Helical" evidence="18">
    <location>
        <begin position="94"/>
        <end position="117"/>
    </location>
</feature>
<keyword evidence="7 16" id="KW-0479">Metal-binding</keyword>
<dbReference type="PRINTS" id="PR01166">
    <property type="entry name" value="CYCOXIDASEII"/>
</dbReference>
<dbReference type="SUPFAM" id="SSF49503">
    <property type="entry name" value="Cupredoxins"/>
    <property type="match status" value="1"/>
</dbReference>
<keyword evidence="17" id="KW-0496">Mitochondrion</keyword>
<gene>
    <name evidence="22" type="ORF">GBAR_LOCUS25009</name>
</gene>
<evidence type="ECO:0000256" key="18">
    <source>
        <dbReference type="SAM" id="Phobius"/>
    </source>
</evidence>
<evidence type="ECO:0000256" key="14">
    <source>
        <dbReference type="ARBA" id="ARBA00023136"/>
    </source>
</evidence>
<dbReference type="PROSITE" id="PS50857">
    <property type="entry name" value="COX2_CUA"/>
    <property type="match status" value="1"/>
</dbReference>
<keyword evidence="13 17" id="KW-0186">Copper</keyword>
<dbReference type="GO" id="GO:0042773">
    <property type="term" value="P:ATP synthesis coupled electron transport"/>
    <property type="evidence" value="ECO:0007669"/>
    <property type="project" value="TreeGrafter"/>
</dbReference>
<feature type="transmembrane region" description="Helical" evidence="18">
    <location>
        <begin position="12"/>
        <end position="31"/>
    </location>
</feature>
<keyword evidence="17" id="KW-0999">Mitochondrion inner membrane</keyword>
<dbReference type="InterPro" id="IPR001505">
    <property type="entry name" value="Copper_CuA"/>
</dbReference>
<evidence type="ECO:0000313" key="22">
    <source>
        <dbReference type="EMBL" id="CAI8045187.1"/>
    </source>
</evidence>
<dbReference type="NCBIfam" id="TIGR02866">
    <property type="entry name" value="CoxB"/>
    <property type="match status" value="1"/>
</dbReference>
<evidence type="ECO:0000256" key="1">
    <source>
        <dbReference type="ARBA" id="ARBA00004141"/>
    </source>
</evidence>
<evidence type="ECO:0000256" key="3">
    <source>
        <dbReference type="ARBA" id="ARBA00015946"/>
    </source>
</evidence>
<dbReference type="InterPro" id="IPR011759">
    <property type="entry name" value="Cyt_c_oxidase_su2_TM_dom"/>
</dbReference>
<dbReference type="EMBL" id="CASHTH010003456">
    <property type="protein sequence ID" value="CAI8045187.1"/>
    <property type="molecule type" value="Genomic_DNA"/>
</dbReference>
<keyword evidence="4 17" id="KW-0813">Transport</keyword>
<dbReference type="GO" id="GO:0020037">
    <property type="term" value="F:heme binding"/>
    <property type="evidence" value="ECO:0007669"/>
    <property type="project" value="InterPro"/>
</dbReference>
<dbReference type="CDD" id="cd04213">
    <property type="entry name" value="CuRO_CcO_Caa3_II"/>
    <property type="match status" value="1"/>
</dbReference>
<evidence type="ECO:0000256" key="4">
    <source>
        <dbReference type="ARBA" id="ARBA00022448"/>
    </source>
</evidence>
<dbReference type="GO" id="GO:0005507">
    <property type="term" value="F:copper ion binding"/>
    <property type="evidence" value="ECO:0007669"/>
    <property type="project" value="InterPro"/>
</dbReference>
<dbReference type="Gene3D" id="1.10.287.90">
    <property type="match status" value="1"/>
</dbReference>
<feature type="transmembrane region" description="Helical" evidence="18">
    <location>
        <begin position="51"/>
        <end position="73"/>
    </location>
</feature>
<keyword evidence="11 18" id="KW-1133">Transmembrane helix</keyword>
<evidence type="ECO:0000259" key="19">
    <source>
        <dbReference type="PROSITE" id="PS50857"/>
    </source>
</evidence>
<dbReference type="InterPro" id="IPR008972">
    <property type="entry name" value="Cupredoxin"/>
</dbReference>
<evidence type="ECO:0000256" key="9">
    <source>
        <dbReference type="ARBA" id="ARBA00022967"/>
    </source>
</evidence>
<comment type="function">
    <text evidence="17">Component of the cytochrome c oxidase, the last enzyme in the mitochondrial electron transport chain which drives oxidative phosphorylation. The respiratory chain contains 3 multisubunit complexes succinate dehydrogenase (complex II, CII), ubiquinol-cytochrome c oxidoreductase (cytochrome b-c1 complex, complex III, CIII) and cytochrome c oxidase (complex IV, CIV), that cooperate to transfer electrons derived from NADH and succinate to molecular oxygen, creating an electrochemical gradient over the inner membrane that drives transmembrane transport and the ATP synthase. Cytochrome c oxidase is the component of the respiratory chain that catalyzes the reduction of oxygen to water. Electrons originating from reduced cytochrome c in the intermembrane space (IMS) are transferred via the dinuclear copper A center (CU(A)) of subunit 2 and heme A of subunit 1 to the active site in subunit 1, a binuclear center (BNC) formed by heme A3 and copper B (CU(B)). The BNC reduces molecular oxygen to 2 water molecules using 4 electrons from cytochrome c in the IMS and 4 protons from the mitochondrial matrix.</text>
</comment>
<reference evidence="22" key="1">
    <citation type="submission" date="2023-03" db="EMBL/GenBank/DDBJ databases">
        <authorList>
            <person name="Steffen K."/>
            <person name="Cardenas P."/>
        </authorList>
    </citation>
    <scope>NUCLEOTIDE SEQUENCE</scope>
</reference>
<keyword evidence="10 17" id="KW-0249">Electron transport</keyword>
<evidence type="ECO:0000313" key="23">
    <source>
        <dbReference type="Proteomes" id="UP001174909"/>
    </source>
</evidence>
<name>A0AA35TDH8_GEOBA</name>
<evidence type="ECO:0000256" key="12">
    <source>
        <dbReference type="ARBA" id="ARBA00023004"/>
    </source>
</evidence>
<keyword evidence="8" id="KW-0460">Magnesium</keyword>
<evidence type="ECO:0000259" key="21">
    <source>
        <dbReference type="PROSITE" id="PS51007"/>
    </source>
</evidence>
<dbReference type="InterPro" id="IPR014222">
    <property type="entry name" value="Cyt_c_oxidase_su2"/>
</dbReference>
<comment type="similarity">
    <text evidence="2 17">Belongs to the cytochrome c oxidase subunit 2 family.</text>
</comment>
<evidence type="ECO:0000256" key="16">
    <source>
        <dbReference type="PROSITE-ProRule" id="PRU00433"/>
    </source>
</evidence>
<dbReference type="SUPFAM" id="SSF81464">
    <property type="entry name" value="Cytochrome c oxidase subunit II-like, transmembrane region"/>
    <property type="match status" value="1"/>
</dbReference>
<evidence type="ECO:0000256" key="13">
    <source>
        <dbReference type="ARBA" id="ARBA00023008"/>
    </source>
</evidence>
<keyword evidence="14 17" id="KW-0472">Membrane</keyword>
<evidence type="ECO:0000256" key="7">
    <source>
        <dbReference type="ARBA" id="ARBA00022723"/>
    </source>
</evidence>
<accession>A0AA35TDH8</accession>
<proteinExistence type="inferred from homology"/>
<dbReference type="PANTHER" id="PTHR22888:SF9">
    <property type="entry name" value="CYTOCHROME C OXIDASE SUBUNIT 2"/>
    <property type="match status" value="1"/>
</dbReference>
<dbReference type="PROSITE" id="PS50999">
    <property type="entry name" value="COX2_TM"/>
    <property type="match status" value="1"/>
</dbReference>
<dbReference type="InterPro" id="IPR034236">
    <property type="entry name" value="CuRO_CcO_Caa3_II"/>
</dbReference>
<dbReference type="PROSITE" id="PS51257">
    <property type="entry name" value="PROKAR_LIPOPROTEIN"/>
    <property type="match status" value="1"/>
</dbReference>
<dbReference type="Gene3D" id="2.60.40.420">
    <property type="entry name" value="Cupredoxins - blue copper proteins"/>
    <property type="match status" value="1"/>
</dbReference>
<evidence type="ECO:0000256" key="15">
    <source>
        <dbReference type="ARBA" id="ARBA00049512"/>
    </source>
</evidence>
<evidence type="ECO:0000256" key="5">
    <source>
        <dbReference type="ARBA" id="ARBA00022660"/>
    </source>
</evidence>
<dbReference type="GO" id="GO:0016491">
    <property type="term" value="F:oxidoreductase activity"/>
    <property type="evidence" value="ECO:0007669"/>
    <property type="project" value="InterPro"/>
</dbReference>
<sequence>MSTLKAPNGKLISVLLLVFLGILLIACYPGNPQSTFDATGPVARSQLALFWVIFWAAAFVFVVVEGVLVYAAFKYRRKPGDGDPHQTHGNTKLEIGWTILPSIVLVFVAVPTVITIFDNANSPDPEGALQVDVVGEQWWWEFNYPDPTDPDNTLVTANELHIPVDEVVNLTLDSNDVLHSFWIPKIAGKVDLVPNNLNTMWIMGEEEGTFFAQCAEFCGESHALMRFWVIVETREEFDAWLASERADAIEPTDPLAQQGKAIFEGPQAQCWSCHTIKGSVRAQGKIGPDLTHVGRRTHIASGIRENTQEKFDGVDL</sequence>
<dbReference type="Proteomes" id="UP001174909">
    <property type="component" value="Unassembled WGS sequence"/>
</dbReference>
<keyword evidence="23" id="KW-1185">Reference proteome</keyword>
<dbReference type="PROSITE" id="PS51007">
    <property type="entry name" value="CYTC"/>
    <property type="match status" value="1"/>
</dbReference>
<evidence type="ECO:0000256" key="17">
    <source>
        <dbReference type="RuleBase" id="RU000457"/>
    </source>
</evidence>